<comment type="caution">
    <text evidence="1">The sequence shown here is derived from an EMBL/GenBank/DDBJ whole genome shotgun (WGS) entry which is preliminary data.</text>
</comment>
<dbReference type="EMBL" id="JANRMS010005139">
    <property type="protein sequence ID" value="KAJ3503583.1"/>
    <property type="molecule type" value="Genomic_DNA"/>
</dbReference>
<organism evidence="1 2">
    <name type="scientific">Fusarium decemcellulare</name>
    <dbReference type="NCBI Taxonomy" id="57161"/>
    <lineage>
        <taxon>Eukaryota</taxon>
        <taxon>Fungi</taxon>
        <taxon>Dikarya</taxon>
        <taxon>Ascomycota</taxon>
        <taxon>Pezizomycotina</taxon>
        <taxon>Sordariomycetes</taxon>
        <taxon>Hypocreomycetidae</taxon>
        <taxon>Hypocreales</taxon>
        <taxon>Nectriaceae</taxon>
        <taxon>Fusarium</taxon>
        <taxon>Fusarium decemcellulare species complex</taxon>
    </lineage>
</organism>
<sequence length="341" mass="38080">MVYSTVQYKYERDIVNIVFLIWRQVAPPGNDGTGQAGLGSAHKQVQFDTRHVMTASHFPLVPAKAGCETAEDTEGMLDYESFGGIPSRLLHDGVGYVCWDGRVLRVLPGSRDLVFAACSAVETERRLEVGIPKGHFTSWKWLIKESREMHQDWHNMMHHDRHQARAFKNRPLGVKTLHNCVLHVAFSLGTWRHTPRHHQAIHGSWEPCMVPARADSRQLETRLGHAQFADKISRREALKRHVNGGGSTMAEKAGALMELISWLACGVGKLLSITQIGTSAPEKREAFRRIMTQGPDGLNLGPGTLPRTQSLVELQQLSKLGRGPAMLAGNRLSLWRQLSEP</sequence>
<accession>A0ACC1RBG1</accession>
<keyword evidence="2" id="KW-1185">Reference proteome</keyword>
<protein>
    <submittedName>
        <fullName evidence="1">Uncharacterized protein</fullName>
    </submittedName>
</protein>
<reference evidence="1" key="1">
    <citation type="submission" date="2022-08" db="EMBL/GenBank/DDBJ databases">
        <title>Genome Sequence of Fusarium decemcellulare.</title>
        <authorList>
            <person name="Buettner E."/>
        </authorList>
    </citation>
    <scope>NUCLEOTIDE SEQUENCE</scope>
    <source>
        <strain evidence="1">Babe19</strain>
    </source>
</reference>
<gene>
    <name evidence="1" type="ORF">NM208_g16484</name>
</gene>
<evidence type="ECO:0000313" key="1">
    <source>
        <dbReference type="EMBL" id="KAJ3503583.1"/>
    </source>
</evidence>
<name>A0ACC1RBG1_9HYPO</name>
<evidence type="ECO:0000313" key="2">
    <source>
        <dbReference type="Proteomes" id="UP001148629"/>
    </source>
</evidence>
<dbReference type="Proteomes" id="UP001148629">
    <property type="component" value="Unassembled WGS sequence"/>
</dbReference>
<proteinExistence type="predicted"/>